<dbReference type="InterPro" id="IPR023296">
    <property type="entry name" value="Glyco_hydro_beta-prop_sf"/>
</dbReference>
<feature type="site" description="Important for catalytic activity, responsible for pKa modulation of the active site Glu and correct orientation of both the proton donor and substrate" evidence="5">
    <location>
        <position position="118"/>
    </location>
</feature>
<evidence type="ECO:0000313" key="8">
    <source>
        <dbReference type="EMBL" id="NKY24033.1"/>
    </source>
</evidence>
<dbReference type="SUPFAM" id="SSF75005">
    <property type="entry name" value="Arabinanase/levansucrase/invertase"/>
    <property type="match status" value="1"/>
</dbReference>
<sequence length="500" mass="53209">MRATNPVLPGCFPDPSVCRVGEWFYLVNSTFEYLPGLPVHRSRDLVHWEPVGHAVTGQLDLAGLASSQGLYAPTLRHHAGRFWLVCTVVGGGGHLLLTAEDPAGPWSDPVWLAGEGIDPSLFVDDDGRVWFHATRPAAEPEWPGQTGIWLRELVDGELTGPEHVLWTGAVRGAVWSEGPHLYRVGDHYYLITAEGGTEFHHAVAVARADRVTGPYTGNPANPVLTHRHLGRDAPIAAAGHADLVQAPDGSWWALLLGVRPYGGFHHNLGRETFLVPVVWEDGWPVFAPGEGRVPAQVEVPFAGPDPSPTAGPVPSATGLVPPGDPAWCAPRHLPTDLATPDGDGWLLPARPATLADTAPTSFLGVRQRHRDCEVVVTLDSTPAPGTWAGLAVRQSESDHLTLLTDGSRTRAVLRRAGRELALGELPAGATVCVLRTSGQDYALLAGPDTDHLTEVAVADGRSLDSVSAGGFLGLWIGVYATGDGGATRLTLGYRPLATDR</sequence>
<dbReference type="Gene3D" id="2.60.120.200">
    <property type="match status" value="1"/>
</dbReference>
<dbReference type="Gene3D" id="2.115.10.20">
    <property type="entry name" value="Glycosyl hydrolase domain, family 43"/>
    <property type="match status" value="1"/>
</dbReference>
<dbReference type="PANTHER" id="PTHR42812:SF12">
    <property type="entry name" value="BETA-XYLOSIDASE-RELATED"/>
    <property type="match status" value="1"/>
</dbReference>
<dbReference type="CDD" id="cd18617">
    <property type="entry name" value="GH43_XynB-like"/>
    <property type="match status" value="1"/>
</dbReference>
<dbReference type="EMBL" id="JAAXOX010000011">
    <property type="protein sequence ID" value="NKY24033.1"/>
    <property type="molecule type" value="Genomic_DNA"/>
</dbReference>
<reference evidence="8 9" key="1">
    <citation type="submission" date="2020-04" db="EMBL/GenBank/DDBJ databases">
        <title>MicrobeNet Type strains.</title>
        <authorList>
            <person name="Nicholson A.C."/>
        </authorList>
    </citation>
    <scope>NUCLEOTIDE SEQUENCE [LARGE SCALE GENOMIC DNA]</scope>
    <source>
        <strain evidence="8 9">ATCC BAA-788</strain>
    </source>
</reference>
<feature type="domain" description="Beta-xylosidase C-terminal Concanavalin A-like" evidence="7">
    <location>
        <begin position="335"/>
        <end position="485"/>
    </location>
</feature>
<dbReference type="GO" id="GO:0005975">
    <property type="term" value="P:carbohydrate metabolic process"/>
    <property type="evidence" value="ECO:0007669"/>
    <property type="project" value="InterPro"/>
</dbReference>
<dbReference type="InterPro" id="IPR013320">
    <property type="entry name" value="ConA-like_dom_sf"/>
</dbReference>
<organism evidence="8 9">
    <name type="scientific">Cellulomonas denverensis</name>
    <dbReference type="NCBI Taxonomy" id="264297"/>
    <lineage>
        <taxon>Bacteria</taxon>
        <taxon>Bacillati</taxon>
        <taxon>Actinomycetota</taxon>
        <taxon>Actinomycetes</taxon>
        <taxon>Micrococcales</taxon>
        <taxon>Cellulomonadaceae</taxon>
        <taxon>Cellulomonas</taxon>
    </lineage>
</organism>
<keyword evidence="9" id="KW-1185">Reference proteome</keyword>
<keyword evidence="3 6" id="KW-0326">Glycosidase</keyword>
<dbReference type="InterPro" id="IPR006710">
    <property type="entry name" value="Glyco_hydro_43"/>
</dbReference>
<feature type="active site" description="Proton donor" evidence="4">
    <location>
        <position position="177"/>
    </location>
</feature>
<evidence type="ECO:0000256" key="6">
    <source>
        <dbReference type="RuleBase" id="RU361187"/>
    </source>
</evidence>
<evidence type="ECO:0000259" key="7">
    <source>
        <dbReference type="Pfam" id="PF17851"/>
    </source>
</evidence>
<dbReference type="RefSeq" id="WP_168631160.1">
    <property type="nucleotide sequence ID" value="NZ_BONL01000020.1"/>
</dbReference>
<dbReference type="PANTHER" id="PTHR42812">
    <property type="entry name" value="BETA-XYLOSIDASE"/>
    <property type="match status" value="1"/>
</dbReference>
<evidence type="ECO:0000256" key="5">
    <source>
        <dbReference type="PIRSR" id="PIRSR606710-2"/>
    </source>
</evidence>
<accession>A0A7X6KXJ2</accession>
<proteinExistence type="inferred from homology"/>
<dbReference type="Pfam" id="PF17851">
    <property type="entry name" value="GH43_C2"/>
    <property type="match status" value="1"/>
</dbReference>
<evidence type="ECO:0000256" key="1">
    <source>
        <dbReference type="ARBA" id="ARBA00009865"/>
    </source>
</evidence>
<evidence type="ECO:0000256" key="3">
    <source>
        <dbReference type="ARBA" id="ARBA00023295"/>
    </source>
</evidence>
<dbReference type="Proteomes" id="UP000581206">
    <property type="component" value="Unassembled WGS sequence"/>
</dbReference>
<evidence type="ECO:0000256" key="2">
    <source>
        <dbReference type="ARBA" id="ARBA00022801"/>
    </source>
</evidence>
<dbReference type="Pfam" id="PF04616">
    <property type="entry name" value="Glyco_hydro_43"/>
    <property type="match status" value="1"/>
</dbReference>
<evidence type="ECO:0000256" key="4">
    <source>
        <dbReference type="PIRSR" id="PIRSR606710-1"/>
    </source>
</evidence>
<dbReference type="InterPro" id="IPR041542">
    <property type="entry name" value="GH43_C2"/>
</dbReference>
<dbReference type="AlphaFoldDB" id="A0A7X6KXJ2"/>
<dbReference type="SUPFAM" id="SSF49899">
    <property type="entry name" value="Concanavalin A-like lectins/glucanases"/>
    <property type="match status" value="1"/>
</dbReference>
<comment type="caution">
    <text evidence="8">The sequence shown here is derived from an EMBL/GenBank/DDBJ whole genome shotgun (WGS) entry which is preliminary data.</text>
</comment>
<dbReference type="InterPro" id="IPR051795">
    <property type="entry name" value="Glycosyl_Hydrlase_43"/>
</dbReference>
<evidence type="ECO:0000313" key="9">
    <source>
        <dbReference type="Proteomes" id="UP000581206"/>
    </source>
</evidence>
<gene>
    <name evidence="8" type="ORF">HGA03_15285</name>
</gene>
<dbReference type="GO" id="GO:0004553">
    <property type="term" value="F:hydrolase activity, hydrolyzing O-glycosyl compounds"/>
    <property type="evidence" value="ECO:0007669"/>
    <property type="project" value="InterPro"/>
</dbReference>
<name>A0A7X6KXJ2_9CELL</name>
<keyword evidence="2 6" id="KW-0378">Hydrolase</keyword>
<comment type="similarity">
    <text evidence="1 6">Belongs to the glycosyl hydrolase 43 family.</text>
</comment>
<protein>
    <submittedName>
        <fullName evidence="8">Glycoside hydrolase family 43 protein</fullName>
    </submittedName>
</protein>
<feature type="active site" description="Proton acceptor" evidence="4">
    <location>
        <position position="14"/>
    </location>
</feature>